<accession>A0A6P6P4A7</accession>
<protein>
    <submittedName>
        <fullName evidence="3 4">MAP7 domain-containing protein 1-like</fullName>
    </submittedName>
</protein>
<dbReference type="RefSeq" id="XP_026115817.1">
    <property type="nucleotide sequence ID" value="XM_026260032.1"/>
</dbReference>
<dbReference type="RefSeq" id="XP_026115798.1">
    <property type="nucleotide sequence ID" value="XM_026260013.1"/>
</dbReference>
<reference evidence="3 4" key="1">
    <citation type="submission" date="2025-04" db="UniProtKB">
        <authorList>
            <consortium name="RefSeq"/>
        </authorList>
    </citation>
    <scope>IDENTIFICATION</scope>
    <source>
        <strain evidence="3 4">Wakin</strain>
        <tissue evidence="3 4">Muscle</tissue>
    </source>
</reference>
<evidence type="ECO:0000313" key="4">
    <source>
        <dbReference type="RefSeq" id="XP_026115817.1"/>
    </source>
</evidence>
<evidence type="ECO:0000313" key="5">
    <source>
        <dbReference type="RefSeq" id="XP_026115818.1"/>
    </source>
</evidence>
<evidence type="ECO:0000256" key="1">
    <source>
        <dbReference type="SAM" id="MobiDB-lite"/>
    </source>
</evidence>
<dbReference type="RefSeq" id="XP_026115818.1">
    <property type="nucleotide sequence ID" value="XM_026260033.1"/>
</dbReference>
<feature type="compositionally biased region" description="Basic and acidic residues" evidence="1">
    <location>
        <begin position="80"/>
        <end position="95"/>
    </location>
</feature>
<dbReference type="Proteomes" id="UP000515129">
    <property type="component" value="Unplaced"/>
</dbReference>
<dbReference type="KEGG" id="caua:113094295"/>
<feature type="compositionally biased region" description="Acidic residues" evidence="1">
    <location>
        <begin position="38"/>
        <end position="47"/>
    </location>
</feature>
<dbReference type="AlphaFoldDB" id="A0A6P6P4A7"/>
<dbReference type="KEGG" id="caua:113094311"/>
<feature type="compositionally biased region" description="Basic residues" evidence="1">
    <location>
        <begin position="1"/>
        <end position="10"/>
    </location>
</feature>
<dbReference type="GeneID" id="113094295"/>
<name>A0A6P6P4A7_CARAU</name>
<gene>
    <name evidence="3" type="primary">LOC113094295</name>
    <name evidence="4" type="synonym">LOC113094310</name>
    <name evidence="5" type="synonym">LOC113094311</name>
</gene>
<feature type="compositionally biased region" description="Polar residues" evidence="1">
    <location>
        <begin position="52"/>
        <end position="69"/>
    </location>
</feature>
<keyword evidence="2" id="KW-1185">Reference proteome</keyword>
<feature type="compositionally biased region" description="Acidic residues" evidence="1">
    <location>
        <begin position="96"/>
        <end position="109"/>
    </location>
</feature>
<evidence type="ECO:0000313" key="3">
    <source>
        <dbReference type="RefSeq" id="XP_026115798.1"/>
    </source>
</evidence>
<organism evidence="2 3">
    <name type="scientific">Carassius auratus</name>
    <name type="common">Goldfish</name>
    <dbReference type="NCBI Taxonomy" id="7957"/>
    <lineage>
        <taxon>Eukaryota</taxon>
        <taxon>Metazoa</taxon>
        <taxon>Chordata</taxon>
        <taxon>Craniata</taxon>
        <taxon>Vertebrata</taxon>
        <taxon>Euteleostomi</taxon>
        <taxon>Actinopterygii</taxon>
        <taxon>Neopterygii</taxon>
        <taxon>Teleostei</taxon>
        <taxon>Ostariophysi</taxon>
        <taxon>Cypriniformes</taxon>
        <taxon>Cyprinidae</taxon>
        <taxon>Cyprininae</taxon>
        <taxon>Carassius</taxon>
    </lineage>
</organism>
<dbReference type="KEGG" id="caua:113094310"/>
<evidence type="ECO:0000313" key="2">
    <source>
        <dbReference type="Proteomes" id="UP000515129"/>
    </source>
</evidence>
<feature type="compositionally biased region" description="Polar residues" evidence="1">
    <location>
        <begin position="21"/>
        <end position="34"/>
    </location>
</feature>
<sequence>MPSQKRRQRQREKERREAAKGSSTLQTWIQSSSKPADEAEAGSESEGEPIQHQPNQTLTDENASESIQRSKSEGLGTEPETEKVQNEKERQYNETEREETDAEQEEMESEAATAMYTREKKPEDFEFLLQLQNPSDPAHVKKYNVTYSVAVNGTSKYKKVSVMCNCDVLSKLLQ</sequence>
<feature type="region of interest" description="Disordered" evidence="1">
    <location>
        <begin position="1"/>
        <end position="119"/>
    </location>
</feature>
<proteinExistence type="predicted"/>